<feature type="non-terminal residue" evidence="1">
    <location>
        <position position="1"/>
    </location>
</feature>
<evidence type="ECO:0000313" key="1">
    <source>
        <dbReference type="EMBL" id="GAH84331.1"/>
    </source>
</evidence>
<dbReference type="AlphaFoldDB" id="X1IPE2"/>
<gene>
    <name evidence="1" type="ORF">S03H2_66877</name>
</gene>
<dbReference type="Pfam" id="PF02616">
    <property type="entry name" value="SMC_ScpA"/>
    <property type="match status" value="1"/>
</dbReference>
<dbReference type="PANTHER" id="PTHR33969">
    <property type="entry name" value="SEGREGATION AND CONDENSATION PROTEIN A"/>
    <property type="match status" value="1"/>
</dbReference>
<dbReference type="InterPro" id="IPR023093">
    <property type="entry name" value="ScpA-like_C"/>
</dbReference>
<comment type="caution">
    <text evidence="1">The sequence shown here is derived from an EMBL/GenBank/DDBJ whole genome shotgun (WGS) entry which is preliminary data.</text>
</comment>
<accession>X1IPE2</accession>
<dbReference type="EMBL" id="BARU01043717">
    <property type="protein sequence ID" value="GAH84331.1"/>
    <property type="molecule type" value="Genomic_DNA"/>
</dbReference>
<organism evidence="1">
    <name type="scientific">marine sediment metagenome</name>
    <dbReference type="NCBI Taxonomy" id="412755"/>
    <lineage>
        <taxon>unclassified sequences</taxon>
        <taxon>metagenomes</taxon>
        <taxon>ecological metagenomes</taxon>
    </lineage>
</organism>
<reference evidence="1" key="1">
    <citation type="journal article" date="2014" name="Front. Microbiol.">
        <title>High frequency of phylogenetically diverse reductive dehalogenase-homologous genes in deep subseafloor sedimentary metagenomes.</title>
        <authorList>
            <person name="Kawai M."/>
            <person name="Futagami T."/>
            <person name="Toyoda A."/>
            <person name="Takaki Y."/>
            <person name="Nishi S."/>
            <person name="Hori S."/>
            <person name="Arai W."/>
            <person name="Tsubouchi T."/>
            <person name="Morono Y."/>
            <person name="Uchiyama I."/>
            <person name="Ito T."/>
            <person name="Fujiyama A."/>
            <person name="Inagaki F."/>
            <person name="Takami H."/>
        </authorList>
    </citation>
    <scope>NUCLEOTIDE SEQUENCE</scope>
    <source>
        <strain evidence="1">Expedition CK06-06</strain>
    </source>
</reference>
<protein>
    <recommendedName>
        <fullName evidence="2">Segregation/condensation protein A</fullName>
    </recommendedName>
</protein>
<sequence length="155" mass="18246">ELVRKLLEYKKFKQAATRLEGLEKAQEQTFRRRVRPDSFNAQETGEGYFEASLFDLISAFSKILKSVPKKEFLEIIQDEFTVEKKVHDLLHLLVVKSAIYFSKLFEKAKNKVEIIATFLAVLELIRLKEIIVRQRRPFSEVQIMRHPEHIKAKSN</sequence>
<dbReference type="PANTHER" id="PTHR33969:SF2">
    <property type="entry name" value="SEGREGATION AND CONDENSATION PROTEIN A"/>
    <property type="match status" value="1"/>
</dbReference>
<dbReference type="Gene3D" id="1.10.10.580">
    <property type="entry name" value="Structural maintenance of chromosome 1. Chain E"/>
    <property type="match status" value="1"/>
</dbReference>
<name>X1IPE2_9ZZZZ</name>
<dbReference type="InterPro" id="IPR003768">
    <property type="entry name" value="ScpA"/>
</dbReference>
<evidence type="ECO:0008006" key="2">
    <source>
        <dbReference type="Google" id="ProtNLM"/>
    </source>
</evidence>
<proteinExistence type="predicted"/>